<dbReference type="RefSeq" id="WP_268781055.1">
    <property type="nucleotide sequence ID" value="NZ_JAPRAT010000032.1"/>
</dbReference>
<reference evidence="4" key="1">
    <citation type="submission" date="2022-11" db="EMBL/GenBank/DDBJ databases">
        <title>WGS of Natronobacillus azotifigens 24KS-1, an anaerobic diazotrophic haloalkaliphile from soda-rich habitats.</title>
        <authorList>
            <person name="Sorokin D.Y."/>
            <person name="Merkel A.Y."/>
        </authorList>
    </citation>
    <scope>NUCLEOTIDE SEQUENCE</scope>
    <source>
        <strain evidence="4">24KS-1</strain>
    </source>
</reference>
<gene>
    <name evidence="4" type="ORF">OWO01_13835</name>
</gene>
<dbReference type="InterPro" id="IPR008928">
    <property type="entry name" value="6-hairpin_glycosidase_sf"/>
</dbReference>
<dbReference type="Gene3D" id="1.50.10.10">
    <property type="match status" value="1"/>
</dbReference>
<organism evidence="4 5">
    <name type="scientific">Natronobacillus azotifigens</name>
    <dbReference type="NCBI Taxonomy" id="472978"/>
    <lineage>
        <taxon>Bacteria</taxon>
        <taxon>Bacillati</taxon>
        <taxon>Bacillota</taxon>
        <taxon>Bacilli</taxon>
        <taxon>Bacillales</taxon>
        <taxon>Bacillaceae</taxon>
        <taxon>Natronobacillus</taxon>
    </lineage>
</organism>
<dbReference type="Proteomes" id="UP001084197">
    <property type="component" value="Unassembled WGS sequence"/>
</dbReference>
<accession>A0A9J6RFT6</accession>
<dbReference type="InterPro" id="IPR002037">
    <property type="entry name" value="Glyco_hydro_8"/>
</dbReference>
<sequence length="376" mass="43845">MNKGAYYTGQYRNLFAKLGIDSEAVDKKVTDTWNRLFSNNYPETQIYFETDDEMGYLVDTGNNDVRTEGQSYGMMMAVQMDRQDIFDRIWKWVKTYMYMEEGLHEGYFAWSCQLDGTKNAYGPAPDGEEYFALALYFASNRWGDREAPFDYSQQATALLSDCIHKGENNDGYPMWDPETKLIKFVPEVDFTDPSYHLPHFYALFSEWADEVDRPFWKEATNASRHYIRVAAHEKTGLSPEYAFYDGSPNHIRGFGDFFSDSYRVACNIGLDYEWFGEPETPVEVNEKIQRFFEGVPPEDYRRYKINGEPFGEKALHPIGLLASLAMGSLATDGELSNHYVLKFWDTPLRQGERRYYDNCLYFFSLLSLSGKFRIWK</sequence>
<dbReference type="Pfam" id="PF01270">
    <property type="entry name" value="Glyco_hydro_8"/>
    <property type="match status" value="1"/>
</dbReference>
<evidence type="ECO:0000313" key="4">
    <source>
        <dbReference type="EMBL" id="MCZ0704286.1"/>
    </source>
</evidence>
<keyword evidence="5" id="KW-1185">Reference proteome</keyword>
<evidence type="ECO:0000256" key="2">
    <source>
        <dbReference type="ARBA" id="ARBA00022801"/>
    </source>
</evidence>
<dbReference type="PRINTS" id="PR00735">
    <property type="entry name" value="GLHYDRLASE8"/>
</dbReference>
<dbReference type="EMBL" id="JAPRAT010000032">
    <property type="protein sequence ID" value="MCZ0704286.1"/>
    <property type="molecule type" value="Genomic_DNA"/>
</dbReference>
<dbReference type="GO" id="GO:0005975">
    <property type="term" value="P:carbohydrate metabolic process"/>
    <property type="evidence" value="ECO:0007669"/>
    <property type="project" value="InterPro"/>
</dbReference>
<dbReference type="GO" id="GO:0004553">
    <property type="term" value="F:hydrolase activity, hydrolyzing O-glycosyl compounds"/>
    <property type="evidence" value="ECO:0007669"/>
    <property type="project" value="InterPro"/>
</dbReference>
<comment type="similarity">
    <text evidence="1">Belongs to the glycosyl hydrolase 8 (cellulase D) family.</text>
</comment>
<evidence type="ECO:0000256" key="1">
    <source>
        <dbReference type="ARBA" id="ARBA00009209"/>
    </source>
</evidence>
<keyword evidence="2 4" id="KW-0378">Hydrolase</keyword>
<name>A0A9J6RFT6_9BACI</name>
<protein>
    <submittedName>
        <fullName evidence="4">Glycosyl hydrolase family 8</fullName>
    </submittedName>
</protein>
<keyword evidence="3" id="KW-0326">Glycosidase</keyword>
<dbReference type="AlphaFoldDB" id="A0A9J6RFT6"/>
<evidence type="ECO:0000256" key="3">
    <source>
        <dbReference type="ARBA" id="ARBA00023295"/>
    </source>
</evidence>
<evidence type="ECO:0000313" key="5">
    <source>
        <dbReference type="Proteomes" id="UP001084197"/>
    </source>
</evidence>
<dbReference type="SUPFAM" id="SSF48208">
    <property type="entry name" value="Six-hairpin glycosidases"/>
    <property type="match status" value="1"/>
</dbReference>
<dbReference type="InterPro" id="IPR012341">
    <property type="entry name" value="6hp_glycosidase-like_sf"/>
</dbReference>
<proteinExistence type="inferred from homology"/>
<comment type="caution">
    <text evidence="4">The sequence shown here is derived from an EMBL/GenBank/DDBJ whole genome shotgun (WGS) entry which is preliminary data.</text>
</comment>